<protein>
    <submittedName>
        <fullName evidence="3">DUF4174 domain-containing protein</fullName>
    </submittedName>
</protein>
<gene>
    <name evidence="3" type="ORF">EFQ99_15590</name>
</gene>
<feature type="domain" description="DUF4174" evidence="2">
    <location>
        <begin position="23"/>
        <end position="132"/>
    </location>
</feature>
<sequence>MLKSIVHEIIGTHHREPDLPRSLEQFRDRKRVLIIFADAQDDRPLIQDEWLRKAQMRLIEEDIEVFSIAGGGAFALFDDDWELDADDVRERLQGPPSGEFGLILIGRDGTVKLRSSEPRTAEEIFEALESLPKTTPW</sequence>
<dbReference type="OrthoDB" id="7362103at2"/>
<evidence type="ECO:0000313" key="4">
    <source>
        <dbReference type="Proteomes" id="UP000278823"/>
    </source>
</evidence>
<name>A0A3S0SA63_9HYPH</name>
<keyword evidence="1" id="KW-0732">Signal</keyword>
<reference evidence="4" key="1">
    <citation type="submission" date="2018-11" db="EMBL/GenBank/DDBJ databases">
        <title>Rhizobium chutanense sp. nov., isolated from root nodules of Phaseolus vulgaris in China.</title>
        <authorList>
            <person name="Huo Y."/>
        </authorList>
    </citation>
    <scope>NUCLEOTIDE SEQUENCE [LARGE SCALE GENOMIC DNA]</scope>
    <source>
        <strain evidence="4">CCBAU 65647</strain>
    </source>
</reference>
<evidence type="ECO:0000259" key="2">
    <source>
        <dbReference type="Pfam" id="PF13778"/>
    </source>
</evidence>
<dbReference type="Proteomes" id="UP000278823">
    <property type="component" value="Unassembled WGS sequence"/>
</dbReference>
<organism evidence="3 4">
    <name type="scientific">Rhizobium vallis</name>
    <dbReference type="NCBI Taxonomy" id="634290"/>
    <lineage>
        <taxon>Bacteria</taxon>
        <taxon>Pseudomonadati</taxon>
        <taxon>Pseudomonadota</taxon>
        <taxon>Alphaproteobacteria</taxon>
        <taxon>Hyphomicrobiales</taxon>
        <taxon>Rhizobiaceae</taxon>
        <taxon>Rhizobium/Agrobacterium group</taxon>
        <taxon>Rhizobium</taxon>
    </lineage>
</organism>
<dbReference type="AlphaFoldDB" id="A0A3S0SA63"/>
<proteinExistence type="predicted"/>
<comment type="caution">
    <text evidence="3">The sequence shown here is derived from an EMBL/GenBank/DDBJ whole genome shotgun (WGS) entry which is preliminary data.</text>
</comment>
<keyword evidence="4" id="KW-1185">Reference proteome</keyword>
<accession>A0A3S0SA63</accession>
<dbReference type="InterPro" id="IPR025232">
    <property type="entry name" value="DUF4174"/>
</dbReference>
<evidence type="ECO:0000256" key="1">
    <source>
        <dbReference type="ARBA" id="ARBA00022729"/>
    </source>
</evidence>
<dbReference type="EMBL" id="RJTH01000005">
    <property type="protein sequence ID" value="RUM24222.1"/>
    <property type="molecule type" value="Genomic_DNA"/>
</dbReference>
<evidence type="ECO:0000313" key="3">
    <source>
        <dbReference type="EMBL" id="RUM24222.1"/>
    </source>
</evidence>
<dbReference type="RefSeq" id="WP_126921908.1">
    <property type="nucleotide sequence ID" value="NZ_ML133690.1"/>
</dbReference>
<dbReference type="Pfam" id="PF13778">
    <property type="entry name" value="DUF4174"/>
    <property type="match status" value="1"/>
</dbReference>